<name>A0A9D2RQC6_9MICO</name>
<dbReference type="InterPro" id="IPR036291">
    <property type="entry name" value="NAD(P)-bd_dom_sf"/>
</dbReference>
<feature type="compositionally biased region" description="Polar residues" evidence="2">
    <location>
        <begin position="632"/>
        <end position="644"/>
    </location>
</feature>
<keyword evidence="3" id="KW-0472">Membrane</keyword>
<dbReference type="PANTHER" id="PTHR43318">
    <property type="entry name" value="UDP-N-ACETYLGLUCOSAMINE 4,6-DEHYDRATASE"/>
    <property type="match status" value="1"/>
</dbReference>
<dbReference type="Gene3D" id="3.40.50.720">
    <property type="entry name" value="NAD(P)-binding Rossmann-like Domain"/>
    <property type="match status" value="2"/>
</dbReference>
<comment type="similarity">
    <text evidence="1">Belongs to the polysaccharide synthase family.</text>
</comment>
<organism evidence="5 6">
    <name type="scientific">Candidatus Brachybacterium merdavium</name>
    <dbReference type="NCBI Taxonomy" id="2838513"/>
    <lineage>
        <taxon>Bacteria</taxon>
        <taxon>Bacillati</taxon>
        <taxon>Actinomycetota</taxon>
        <taxon>Actinomycetes</taxon>
        <taxon>Micrococcales</taxon>
        <taxon>Dermabacteraceae</taxon>
        <taxon>Brachybacterium</taxon>
    </lineage>
</organism>
<feature type="transmembrane region" description="Helical" evidence="3">
    <location>
        <begin position="126"/>
        <end position="146"/>
    </location>
</feature>
<protein>
    <submittedName>
        <fullName evidence="5">Polysaccharide biosynthesis protein</fullName>
    </submittedName>
</protein>
<dbReference type="SUPFAM" id="SSF51735">
    <property type="entry name" value="NAD(P)-binding Rossmann-fold domains"/>
    <property type="match status" value="2"/>
</dbReference>
<feature type="transmembrane region" description="Helical" evidence="3">
    <location>
        <begin position="94"/>
        <end position="114"/>
    </location>
</feature>
<reference evidence="5" key="1">
    <citation type="journal article" date="2021" name="PeerJ">
        <title>Extensive microbial diversity within the chicken gut microbiome revealed by metagenomics and culture.</title>
        <authorList>
            <person name="Gilroy R."/>
            <person name="Ravi A."/>
            <person name="Getino M."/>
            <person name="Pursley I."/>
            <person name="Horton D.L."/>
            <person name="Alikhan N.F."/>
            <person name="Baker D."/>
            <person name="Gharbi K."/>
            <person name="Hall N."/>
            <person name="Watson M."/>
            <person name="Adriaenssens E.M."/>
            <person name="Foster-Nyarko E."/>
            <person name="Jarju S."/>
            <person name="Secka A."/>
            <person name="Antonio M."/>
            <person name="Oren A."/>
            <person name="Chaudhuri R.R."/>
            <person name="La Ragione R."/>
            <person name="Hildebrand F."/>
            <person name="Pallen M.J."/>
        </authorList>
    </citation>
    <scope>NUCLEOTIDE SEQUENCE</scope>
    <source>
        <strain evidence="5">ChiHjej13B12-24818</strain>
    </source>
</reference>
<dbReference type="Pfam" id="PF02719">
    <property type="entry name" value="Polysacc_synt_2"/>
    <property type="match status" value="1"/>
</dbReference>
<dbReference type="InterPro" id="IPR051203">
    <property type="entry name" value="Polysaccharide_Synthase-Rel"/>
</dbReference>
<gene>
    <name evidence="5" type="ORF">H9786_09905</name>
</gene>
<comment type="caution">
    <text evidence="5">The sequence shown here is derived from an EMBL/GenBank/DDBJ whole genome shotgun (WGS) entry which is preliminary data.</text>
</comment>
<keyword evidence="3" id="KW-0812">Transmembrane</keyword>
<dbReference type="Pfam" id="PF13727">
    <property type="entry name" value="CoA_binding_3"/>
    <property type="match status" value="1"/>
</dbReference>
<evidence type="ECO:0000313" key="6">
    <source>
        <dbReference type="Proteomes" id="UP000823823"/>
    </source>
</evidence>
<keyword evidence="3" id="KW-1133">Transmembrane helix</keyword>
<dbReference type="AlphaFoldDB" id="A0A9D2RQC6"/>
<dbReference type="CDD" id="cd05237">
    <property type="entry name" value="UDP_invert_4-6DH_SDR_e"/>
    <property type="match status" value="1"/>
</dbReference>
<feature type="domain" description="Polysaccharide biosynthesis protein CapD-like" evidence="4">
    <location>
        <begin position="306"/>
        <end position="580"/>
    </location>
</feature>
<accession>A0A9D2RQC6</accession>
<evidence type="ECO:0000256" key="1">
    <source>
        <dbReference type="ARBA" id="ARBA00007430"/>
    </source>
</evidence>
<sequence length="656" mass="69793">MPERRLMSAQELQPASVTFAVIDPLAWFCGLWIASGLRLETAALSAGISFEGQATPLLGLLVCAAIATVAHTLLARTLGLHQGRHLVGSFDELLALASGVAAVAVLVTVVNALVPEQMLPLTAPVIAAPTMLLLAGMSRSLVRLLAIRRMRRIRSGSANGTGAAGRALIVGAGEVGRRLADSMLRDPSSRWDPVAFLDDDPRKRNLRHAGVAVRGTTQQMIPTARATDADVLVIATASIDADTIGALTTQAQEIGLRVRIVPQLHEMIDGVRHTDLREIRPEDLLGRRAVVTDLSEISEMLAGRIVLVTGAGGSIGSELCRQISTFGPRELVMLDRDESALHALLLSMNGAADLGNDNMVLADIRDRERIDAVFAEHRPEVVFHAAALKHVNMLENAPDEAYKTNVLGTHNVLEASHRRGVQKFVNISTDKAADPHNVLGLSKRVAEGLTAQKAEAAERGTWVSVRFGNVLATRGSVLHTFIAQIERGGPVTVTDPNVTRFFMTVSEAVQLVLQAAVVGDSGEALVLDMGEPVPIMQLAHQLIEASGRDVEVEYTGLRPGEKLHEVLSAPGETIAATAHPLVSGVPVTSVDMQDIPQARDMHKAAQFMDAMELVCGSMSAQGSLRKRDTEGADSQRSVPATTVASDAPTRPATVGS</sequence>
<evidence type="ECO:0000256" key="3">
    <source>
        <dbReference type="SAM" id="Phobius"/>
    </source>
</evidence>
<dbReference type="PANTHER" id="PTHR43318:SF1">
    <property type="entry name" value="POLYSACCHARIDE BIOSYNTHESIS PROTEIN EPSC-RELATED"/>
    <property type="match status" value="1"/>
</dbReference>
<reference evidence="5" key="2">
    <citation type="submission" date="2021-04" db="EMBL/GenBank/DDBJ databases">
        <authorList>
            <person name="Gilroy R."/>
        </authorList>
    </citation>
    <scope>NUCLEOTIDE SEQUENCE</scope>
    <source>
        <strain evidence="5">ChiHjej13B12-24818</strain>
    </source>
</reference>
<dbReference type="InterPro" id="IPR003869">
    <property type="entry name" value="Polysac_CapD-like"/>
</dbReference>
<dbReference type="Proteomes" id="UP000823823">
    <property type="component" value="Unassembled WGS sequence"/>
</dbReference>
<evidence type="ECO:0000256" key="2">
    <source>
        <dbReference type="SAM" id="MobiDB-lite"/>
    </source>
</evidence>
<dbReference type="EMBL" id="DWZH01000079">
    <property type="protein sequence ID" value="HJB10822.1"/>
    <property type="molecule type" value="Genomic_DNA"/>
</dbReference>
<evidence type="ECO:0000259" key="4">
    <source>
        <dbReference type="Pfam" id="PF02719"/>
    </source>
</evidence>
<evidence type="ECO:0000313" key="5">
    <source>
        <dbReference type="EMBL" id="HJB10822.1"/>
    </source>
</evidence>
<feature type="region of interest" description="Disordered" evidence="2">
    <location>
        <begin position="621"/>
        <end position="656"/>
    </location>
</feature>
<feature type="transmembrane region" description="Helical" evidence="3">
    <location>
        <begin position="12"/>
        <end position="34"/>
    </location>
</feature>
<feature type="transmembrane region" description="Helical" evidence="3">
    <location>
        <begin position="54"/>
        <end position="74"/>
    </location>
</feature>
<proteinExistence type="inferred from homology"/>